<dbReference type="Gene3D" id="3.40.1350.10">
    <property type="match status" value="1"/>
</dbReference>
<evidence type="ECO:0000313" key="3">
    <source>
        <dbReference type="Proteomes" id="UP000076794"/>
    </source>
</evidence>
<organism evidence="2 3">
    <name type="scientific">Isoptericola dokdonensis DS-3</name>
    <dbReference type="NCBI Taxonomy" id="1300344"/>
    <lineage>
        <taxon>Bacteria</taxon>
        <taxon>Bacillati</taxon>
        <taxon>Actinomycetota</taxon>
        <taxon>Actinomycetes</taxon>
        <taxon>Micrococcales</taxon>
        <taxon>Promicromonosporaceae</taxon>
        <taxon>Isoptericola</taxon>
    </lineage>
</organism>
<sequence length="261" mass="28500">MTRQRSYVDEDLRRAVAESRSWRGVLGSLGLAGTSSGAIRSVRARADHLGLDYGHFVGQRRWTEEQLRAAVANATTWTQAADGIGLIGRVGVATAKGHATRLGLSTSHLDVGAPTESSQEWGPQITNLDRAGPLLAAAWFTLCGHDVSWPLEPSRYDLIVHRADGLHRVQVKTTTVRQGASWKVYLSTTSGERRPYDPDEIDEFFVIDGDLDYYLIPVSAVGGLHAIHLNAYQGFLLELQMATRSAMSGRRPSPDSAHPEA</sequence>
<evidence type="ECO:0000259" key="1">
    <source>
        <dbReference type="Pfam" id="PF11645"/>
    </source>
</evidence>
<dbReference type="Pfam" id="PF11645">
    <property type="entry name" value="PDDEXK_5"/>
    <property type="match status" value="1"/>
</dbReference>
<dbReference type="KEGG" id="ido:I598_0704"/>
<name>A0A168ENX0_9MICO</name>
<feature type="domain" description="PD(D/E)XK endonuclease" evidence="1">
    <location>
        <begin position="144"/>
        <end position="223"/>
    </location>
</feature>
<evidence type="ECO:0000313" key="2">
    <source>
        <dbReference type="EMBL" id="ANC30282.1"/>
    </source>
</evidence>
<dbReference type="OrthoDB" id="3357452at2"/>
<keyword evidence="3" id="KW-1185">Reference proteome</keyword>
<dbReference type="RefSeq" id="WP_157557151.1">
    <property type="nucleotide sequence ID" value="NZ_CP014209.1"/>
</dbReference>
<proteinExistence type="predicted"/>
<dbReference type="EMBL" id="CP014209">
    <property type="protein sequence ID" value="ANC30282.1"/>
    <property type="molecule type" value="Genomic_DNA"/>
</dbReference>
<dbReference type="STRING" id="1300344.I598_0704"/>
<dbReference type="PATRIC" id="fig|1300344.3.peg.707"/>
<dbReference type="InterPro" id="IPR011856">
    <property type="entry name" value="tRNA_endonuc-like_dom_sf"/>
</dbReference>
<dbReference type="AlphaFoldDB" id="A0A168ENX0"/>
<reference evidence="2 3" key="1">
    <citation type="submission" date="2016-01" db="EMBL/GenBank/DDBJ databases">
        <title>Complete genome sequence of a soil Actinobacterium, Isoptericola dokdonensis DS-3.</title>
        <authorList>
            <person name="Kwon S.-K."/>
            <person name="Kim J.F."/>
        </authorList>
    </citation>
    <scope>NUCLEOTIDE SEQUENCE [LARGE SCALE GENOMIC DNA]</scope>
    <source>
        <strain evidence="2 3">DS-3</strain>
    </source>
</reference>
<dbReference type="GO" id="GO:0003676">
    <property type="term" value="F:nucleic acid binding"/>
    <property type="evidence" value="ECO:0007669"/>
    <property type="project" value="InterPro"/>
</dbReference>
<gene>
    <name evidence="2" type="ORF">I598_0704</name>
</gene>
<dbReference type="InterPro" id="IPR021671">
    <property type="entry name" value="PD(D/E)XK_Endonuc"/>
</dbReference>
<protein>
    <recommendedName>
        <fullName evidence="1">PD(D/E)XK endonuclease domain-containing protein</fullName>
    </recommendedName>
</protein>
<dbReference type="Proteomes" id="UP000076794">
    <property type="component" value="Chromosome"/>
</dbReference>
<accession>A0A168ENX0</accession>